<dbReference type="InterPro" id="IPR009072">
    <property type="entry name" value="Histone-fold"/>
</dbReference>
<proteinExistence type="inferred from homology"/>
<accession>A0ABY6K5D9</accession>
<dbReference type="Gene3D" id="1.10.20.10">
    <property type="entry name" value="Histone, subunit A"/>
    <property type="match status" value="1"/>
</dbReference>
<dbReference type="EMBL" id="CP092864">
    <property type="protein sequence ID" value="UYV62460.1"/>
    <property type="molecule type" value="Genomic_DNA"/>
</dbReference>
<dbReference type="SUPFAM" id="SSF47113">
    <property type="entry name" value="Histone-fold"/>
    <property type="match status" value="1"/>
</dbReference>
<evidence type="ECO:0000256" key="1">
    <source>
        <dbReference type="ARBA" id="ARBA00006846"/>
    </source>
</evidence>
<evidence type="ECO:0000313" key="3">
    <source>
        <dbReference type="Proteomes" id="UP001235939"/>
    </source>
</evidence>
<sequence length="109" mass="12715">MARRATKNARHSKCRKNRKQIYKVMVHPDIKISSKAMAIMNSFVTDIFDRIAAECLPHSSSPDRRFRLLSAAFCLENCWQRELSKLLNKALQNFNTDVSIEQHSRWSYG</sequence>
<dbReference type="Proteomes" id="UP001235939">
    <property type="component" value="Chromosome 02"/>
</dbReference>
<organism evidence="2 3">
    <name type="scientific">Cordylochernes scorpioides</name>
    <dbReference type="NCBI Taxonomy" id="51811"/>
    <lineage>
        <taxon>Eukaryota</taxon>
        <taxon>Metazoa</taxon>
        <taxon>Ecdysozoa</taxon>
        <taxon>Arthropoda</taxon>
        <taxon>Chelicerata</taxon>
        <taxon>Arachnida</taxon>
        <taxon>Pseudoscorpiones</taxon>
        <taxon>Cheliferoidea</taxon>
        <taxon>Chernetidae</taxon>
        <taxon>Cordylochernes</taxon>
    </lineage>
</organism>
<dbReference type="PANTHER" id="PTHR23428">
    <property type="entry name" value="HISTONE H2B"/>
    <property type="match status" value="1"/>
</dbReference>
<name>A0ABY6K5D9_9ARAC</name>
<protein>
    <submittedName>
        <fullName evidence="2">HIST1H2BA</fullName>
    </submittedName>
</protein>
<evidence type="ECO:0000313" key="2">
    <source>
        <dbReference type="EMBL" id="UYV62460.1"/>
    </source>
</evidence>
<keyword evidence="3" id="KW-1185">Reference proteome</keyword>
<comment type="similarity">
    <text evidence="1">Belongs to the histone H2B family.</text>
</comment>
<gene>
    <name evidence="2" type="ORF">LAZ67_2000682</name>
</gene>
<dbReference type="InterPro" id="IPR000558">
    <property type="entry name" value="Histone_H2B"/>
</dbReference>
<dbReference type="SMART" id="SM00427">
    <property type="entry name" value="H2B"/>
    <property type="match status" value="1"/>
</dbReference>
<reference evidence="2 3" key="1">
    <citation type="submission" date="2022-01" db="EMBL/GenBank/DDBJ databases">
        <title>A chromosomal length assembly of Cordylochernes scorpioides.</title>
        <authorList>
            <person name="Zeh D."/>
            <person name="Zeh J."/>
        </authorList>
    </citation>
    <scope>NUCLEOTIDE SEQUENCE [LARGE SCALE GENOMIC DNA]</scope>
    <source>
        <strain evidence="2">IN4F17</strain>
        <tissue evidence="2">Whole Body</tissue>
    </source>
</reference>